<keyword evidence="2" id="KW-1185">Reference proteome</keyword>
<dbReference type="HOGENOM" id="CLU_159325_3_0_11"/>
<evidence type="ECO:0000313" key="1">
    <source>
        <dbReference type="EMBL" id="ABD12342.1"/>
    </source>
</evidence>
<dbReference type="STRING" id="106370.Francci3_2985"/>
<proteinExistence type="predicted"/>
<dbReference type="Pfam" id="PF05402">
    <property type="entry name" value="PqqD"/>
    <property type="match status" value="1"/>
</dbReference>
<evidence type="ECO:0008006" key="3">
    <source>
        <dbReference type="Google" id="ProtNLM"/>
    </source>
</evidence>
<organism evidence="1 2">
    <name type="scientific">Frankia casuarinae (strain DSM 45818 / CECT 9043 / HFP020203 / CcI3)</name>
    <dbReference type="NCBI Taxonomy" id="106370"/>
    <lineage>
        <taxon>Bacteria</taxon>
        <taxon>Bacillati</taxon>
        <taxon>Actinomycetota</taxon>
        <taxon>Actinomycetes</taxon>
        <taxon>Frankiales</taxon>
        <taxon>Frankiaceae</taxon>
        <taxon>Frankia</taxon>
    </lineage>
</organism>
<dbReference type="EMBL" id="CP000249">
    <property type="protein sequence ID" value="ABD12342.1"/>
    <property type="molecule type" value="Genomic_DNA"/>
</dbReference>
<accession>Q2J8Q0</accession>
<sequence>MVTLRPDVVRAPTQYGAVLLHIDNGRYWTLNPSGDLVLRILLDGGDTAAAVRGLCETSEVDPETARRDVEGLLAQLADVGLIEAEPESRWSPETEAVCDPRTQAR</sequence>
<dbReference type="NCBIfam" id="NF033530">
    <property type="entry name" value="lasso_PqqD_Strm"/>
    <property type="match status" value="1"/>
</dbReference>
<dbReference type="InterPro" id="IPR041881">
    <property type="entry name" value="PqqD_sf"/>
</dbReference>
<evidence type="ECO:0000313" key="2">
    <source>
        <dbReference type="Proteomes" id="UP000001937"/>
    </source>
</evidence>
<reference evidence="1 2" key="1">
    <citation type="journal article" date="2007" name="Genome Res.">
        <title>Genome characteristics of facultatively symbiotic Frankia sp. strains reflect host range and host plant biogeography.</title>
        <authorList>
            <person name="Normand P."/>
            <person name="Lapierre P."/>
            <person name="Tisa L.S."/>
            <person name="Gogarten J.P."/>
            <person name="Alloisio N."/>
            <person name="Bagnarol E."/>
            <person name="Bassi C.A."/>
            <person name="Berry A.M."/>
            <person name="Bickhart D.M."/>
            <person name="Choisne N."/>
            <person name="Couloux A."/>
            <person name="Cournoyer B."/>
            <person name="Cruveiller S."/>
            <person name="Daubin V."/>
            <person name="Demange N."/>
            <person name="Francino M.P."/>
            <person name="Goltsman E."/>
            <person name="Huang Y."/>
            <person name="Kopp O.R."/>
            <person name="Labarre L."/>
            <person name="Lapidus A."/>
            <person name="Lavire C."/>
            <person name="Marechal J."/>
            <person name="Martinez M."/>
            <person name="Mastronunzio J.E."/>
            <person name="Mullin B.C."/>
            <person name="Niemann J."/>
            <person name="Pujic P."/>
            <person name="Rawnsley T."/>
            <person name="Rouy Z."/>
            <person name="Schenowitz C."/>
            <person name="Sellstedt A."/>
            <person name="Tavares F."/>
            <person name="Tomkins J.P."/>
            <person name="Vallenet D."/>
            <person name="Valverde C."/>
            <person name="Wall L.G."/>
            <person name="Wang Y."/>
            <person name="Medigue C."/>
            <person name="Benson D.R."/>
        </authorList>
    </citation>
    <scope>NUCLEOTIDE SEQUENCE [LARGE SCALE GENOMIC DNA]</scope>
    <source>
        <strain evidence="2">DSM 45818 / CECT 9043 / CcI3</strain>
    </source>
</reference>
<dbReference type="OrthoDB" id="5195143at2"/>
<dbReference type="eggNOG" id="ENOG502ZCYW">
    <property type="taxonomic scope" value="Bacteria"/>
</dbReference>
<dbReference type="InterPro" id="IPR008792">
    <property type="entry name" value="PQQD"/>
</dbReference>
<dbReference type="Gene3D" id="1.10.10.1150">
    <property type="entry name" value="Coenzyme PQQ synthesis protein D (PqqD)"/>
    <property type="match status" value="1"/>
</dbReference>
<dbReference type="AlphaFoldDB" id="Q2J8Q0"/>
<dbReference type="Proteomes" id="UP000001937">
    <property type="component" value="Chromosome"/>
</dbReference>
<name>Q2J8Q0_FRACC</name>
<gene>
    <name evidence="1" type="ordered locus">Francci3_2985</name>
</gene>
<protein>
    <recommendedName>
        <fullName evidence="3">Coenzyme PQQ synthesis D</fullName>
    </recommendedName>
</protein>
<dbReference type="KEGG" id="fra:Francci3_2985"/>
<dbReference type="RefSeq" id="WP_011437370.1">
    <property type="nucleotide sequence ID" value="NC_007777.1"/>
</dbReference>